<dbReference type="GO" id="GO:0006221">
    <property type="term" value="P:pyrimidine nucleotide biosynthetic process"/>
    <property type="evidence" value="ECO:0007669"/>
    <property type="project" value="InterPro"/>
</dbReference>
<dbReference type="GO" id="GO:0016491">
    <property type="term" value="F:oxidoreductase activity"/>
    <property type="evidence" value="ECO:0007669"/>
    <property type="project" value="InterPro"/>
</dbReference>
<dbReference type="PIRSF" id="PIRSF006816">
    <property type="entry name" value="Cyc3_hyd_g"/>
    <property type="match status" value="1"/>
</dbReference>
<evidence type="ECO:0000313" key="3">
    <source>
        <dbReference type="EMBL" id="AHE97960.1"/>
    </source>
</evidence>
<dbReference type="Pfam" id="PF10418">
    <property type="entry name" value="DHODB_Fe-S_bind"/>
    <property type="match status" value="1"/>
</dbReference>
<dbReference type="Gene3D" id="3.40.50.80">
    <property type="entry name" value="Nucleotide-binding domain of ferredoxin-NADP reductase (FNR) module"/>
    <property type="match status" value="1"/>
</dbReference>
<feature type="binding site" evidence="1">
    <location>
        <position position="246"/>
    </location>
    <ligand>
        <name>[2Fe-2S] cluster</name>
        <dbReference type="ChEBI" id="CHEBI:190135"/>
    </ligand>
</feature>
<keyword evidence="1" id="KW-0411">Iron-sulfur</keyword>
<dbReference type="GO" id="GO:0051537">
    <property type="term" value="F:2 iron, 2 sulfur cluster binding"/>
    <property type="evidence" value="ECO:0007669"/>
    <property type="project" value="UniProtKB-KW"/>
</dbReference>
<comment type="cofactor">
    <cofactor evidence="1">
        <name>[2Fe-2S] cluster</name>
        <dbReference type="ChEBI" id="CHEBI:190135"/>
    </cofactor>
    <text evidence="1">Binds 1 [2Fe-2S] cluster per subunit.</text>
</comment>
<dbReference type="AlphaFoldDB" id="W0DM47"/>
<dbReference type="InterPro" id="IPR019480">
    <property type="entry name" value="Dihydroorotate_DH_Fe-S-bd"/>
</dbReference>
<evidence type="ECO:0000313" key="4">
    <source>
        <dbReference type="Proteomes" id="UP000005289"/>
    </source>
</evidence>
<feature type="binding site" evidence="1">
    <location>
        <position position="257"/>
    </location>
    <ligand>
        <name>[2Fe-2S] cluster</name>
        <dbReference type="ChEBI" id="CHEBI:190135"/>
    </ligand>
</feature>
<dbReference type="KEGG" id="tti:THITH_06470"/>
<dbReference type="OrthoDB" id="9796486at2"/>
<dbReference type="InterPro" id="IPR012165">
    <property type="entry name" value="Cyt_c3_hydrogenase_gsu"/>
</dbReference>
<dbReference type="PROSITE" id="PS51384">
    <property type="entry name" value="FAD_FR"/>
    <property type="match status" value="1"/>
</dbReference>
<dbReference type="InterPro" id="IPR017938">
    <property type="entry name" value="Riboflavin_synthase-like_b-brl"/>
</dbReference>
<dbReference type="PANTHER" id="PTHR43513">
    <property type="entry name" value="DIHYDROOROTATE DEHYDROGENASE B (NAD(+)), ELECTRON TRANSFER SUBUNIT"/>
    <property type="match status" value="1"/>
</dbReference>
<protein>
    <submittedName>
        <fullName evidence="3">Ni/Fe hydrogenase subunit gamma</fullName>
    </submittedName>
</protein>
<dbReference type="InterPro" id="IPR001433">
    <property type="entry name" value="OxRdtase_FAD/NAD-bd"/>
</dbReference>
<dbReference type="HOGENOM" id="CLU_003827_1_1_6"/>
<feature type="domain" description="FAD-binding FR-type" evidence="2">
    <location>
        <begin position="5"/>
        <end position="105"/>
    </location>
</feature>
<dbReference type="RefSeq" id="WP_006748633.1">
    <property type="nucleotide sequence ID" value="NZ_CP007029.1"/>
</dbReference>
<dbReference type="SUPFAM" id="SSF63380">
    <property type="entry name" value="Riboflavin synthase domain-like"/>
    <property type="match status" value="1"/>
</dbReference>
<dbReference type="PANTHER" id="PTHR43513:SF1">
    <property type="entry name" value="ANAEROBIC SULFITE REDUCTASE SUBUNIT B"/>
    <property type="match status" value="1"/>
</dbReference>
<gene>
    <name evidence="3" type="ORF">THITH_06470</name>
</gene>
<keyword evidence="1" id="KW-0001">2Fe-2S</keyword>
<feature type="binding site" evidence="1">
    <location>
        <position position="249"/>
    </location>
    <ligand>
        <name>[2Fe-2S] cluster</name>
        <dbReference type="ChEBI" id="CHEBI:190135"/>
    </ligand>
</feature>
<dbReference type="SUPFAM" id="SSF52343">
    <property type="entry name" value="Ferredoxin reductase-like, C-terminal NADP-linked domain"/>
    <property type="match status" value="1"/>
</dbReference>
<sequence length="277" mass="31553">MRSPDRPVEVEVVERIEETPTIYTLHLRFTDPEIEREYRCQPGQFNMLYLYGVGEIPISIVSDPDVQGPVEHTIRSVGRVTRGMERLKVGDRMGLRGPYGRGWPLEEAEGRDVVFVTGGLGCAPLVSLIRYVIERRERFRRIVILQGVKHTDDLIWRRQYERWEMLSDVQVLLASDVGGPNWPYSVGKVTVLFSQAAIDPERSIVMLCGPEIMMKSSIERLLALHVPPEAIWLSIERNMQCGIGHCGHCQLGPYFVCHDGPVFHYPALRPWLGVTGF</sequence>
<keyword evidence="4" id="KW-1185">Reference proteome</keyword>
<dbReference type="Gene3D" id="2.40.30.10">
    <property type="entry name" value="Translation factors"/>
    <property type="match status" value="1"/>
</dbReference>
<organism evidence="3 4">
    <name type="scientific">Thioalkalivibrio paradoxus ARh 1</name>
    <dbReference type="NCBI Taxonomy" id="713585"/>
    <lineage>
        <taxon>Bacteria</taxon>
        <taxon>Pseudomonadati</taxon>
        <taxon>Pseudomonadota</taxon>
        <taxon>Gammaproteobacteria</taxon>
        <taxon>Chromatiales</taxon>
        <taxon>Ectothiorhodospiraceae</taxon>
        <taxon>Thioalkalivibrio</taxon>
    </lineage>
</organism>
<keyword evidence="1" id="KW-0479">Metal-binding</keyword>
<keyword evidence="1" id="KW-0408">Iron</keyword>
<dbReference type="InterPro" id="IPR050353">
    <property type="entry name" value="PyrK_electron_transfer"/>
</dbReference>
<reference evidence="3 4" key="1">
    <citation type="submission" date="2013-12" db="EMBL/GenBank/DDBJ databases">
        <authorList>
            <consortium name="DOE Joint Genome Institute"/>
            <person name="Muyzer G."/>
            <person name="Huntemann M."/>
            <person name="Han J."/>
            <person name="Chen A."/>
            <person name="Kyrpides N."/>
            <person name="Mavromatis K."/>
            <person name="Markowitz V."/>
            <person name="Palaniappan K."/>
            <person name="Ivanova N."/>
            <person name="Schaumberg A."/>
            <person name="Pati A."/>
            <person name="Liolios K."/>
            <person name="Nordberg H.P."/>
            <person name="Cantor M.N."/>
            <person name="Hua S.X."/>
            <person name="Woyke T."/>
        </authorList>
    </citation>
    <scope>NUCLEOTIDE SEQUENCE [LARGE SCALE GENOMIC DNA]</scope>
    <source>
        <strain evidence="3 4">ARh 1</strain>
    </source>
</reference>
<dbReference type="InterPro" id="IPR039261">
    <property type="entry name" value="FNR_nucleotide-bd"/>
</dbReference>
<dbReference type="Pfam" id="PF00175">
    <property type="entry name" value="NAD_binding_1"/>
    <property type="match status" value="1"/>
</dbReference>
<feature type="binding site" evidence="1">
    <location>
        <position position="241"/>
    </location>
    <ligand>
        <name>[2Fe-2S] cluster</name>
        <dbReference type="ChEBI" id="CHEBI:190135"/>
    </ligand>
</feature>
<dbReference type="GO" id="GO:0050660">
    <property type="term" value="F:flavin adenine dinucleotide binding"/>
    <property type="evidence" value="ECO:0007669"/>
    <property type="project" value="InterPro"/>
</dbReference>
<dbReference type="EMBL" id="CP007029">
    <property type="protein sequence ID" value="AHE97960.1"/>
    <property type="molecule type" value="Genomic_DNA"/>
</dbReference>
<dbReference type="GO" id="GO:0046872">
    <property type="term" value="F:metal ion binding"/>
    <property type="evidence" value="ECO:0007669"/>
    <property type="project" value="UniProtKB-KW"/>
</dbReference>
<accession>W0DM47</accession>
<dbReference type="CDD" id="cd06221">
    <property type="entry name" value="sulfite_reductase_like"/>
    <property type="match status" value="1"/>
</dbReference>
<name>W0DM47_9GAMM</name>
<evidence type="ECO:0000256" key="1">
    <source>
        <dbReference type="PIRSR" id="PIRSR006816-2"/>
    </source>
</evidence>
<dbReference type="STRING" id="713585.THITH_06470"/>
<dbReference type="PRINTS" id="PR00406">
    <property type="entry name" value="CYTB5RDTASE"/>
</dbReference>
<dbReference type="Proteomes" id="UP000005289">
    <property type="component" value="Chromosome"/>
</dbReference>
<dbReference type="InterPro" id="IPR017927">
    <property type="entry name" value="FAD-bd_FR_type"/>
</dbReference>
<proteinExistence type="predicted"/>
<evidence type="ECO:0000259" key="2">
    <source>
        <dbReference type="PROSITE" id="PS51384"/>
    </source>
</evidence>